<sequence>MAPTFSLVKEVNATRKNWALRVLVVRAYETSSLDNPDERSTLEYVFQDMKTYRVIFYYNLKNNFRACIDNQTSCEPDLAGVTQRPILVNKLFGFVCGTSLKVGGKVYEYRNTLKMSEFPPM</sequence>
<accession>A0ABD1TQQ8</accession>
<evidence type="ECO:0000313" key="1">
    <source>
        <dbReference type="EMBL" id="KAL2515091.1"/>
    </source>
</evidence>
<proteinExistence type="predicted"/>
<dbReference type="EMBL" id="JBFOLJ010000008">
    <property type="protein sequence ID" value="KAL2515091.1"/>
    <property type="molecule type" value="Genomic_DNA"/>
</dbReference>
<organism evidence="1 2">
    <name type="scientific">Forsythia ovata</name>
    <dbReference type="NCBI Taxonomy" id="205694"/>
    <lineage>
        <taxon>Eukaryota</taxon>
        <taxon>Viridiplantae</taxon>
        <taxon>Streptophyta</taxon>
        <taxon>Embryophyta</taxon>
        <taxon>Tracheophyta</taxon>
        <taxon>Spermatophyta</taxon>
        <taxon>Magnoliopsida</taxon>
        <taxon>eudicotyledons</taxon>
        <taxon>Gunneridae</taxon>
        <taxon>Pentapetalae</taxon>
        <taxon>asterids</taxon>
        <taxon>lamiids</taxon>
        <taxon>Lamiales</taxon>
        <taxon>Oleaceae</taxon>
        <taxon>Forsythieae</taxon>
        <taxon>Forsythia</taxon>
    </lineage>
</organism>
<keyword evidence="2" id="KW-1185">Reference proteome</keyword>
<reference evidence="2" key="1">
    <citation type="submission" date="2024-07" db="EMBL/GenBank/DDBJ databases">
        <title>Two chromosome-level genome assemblies of Korean endemic species Abeliophyllum distichum and Forsythia ovata (Oleaceae).</title>
        <authorList>
            <person name="Jang H."/>
        </authorList>
    </citation>
    <scope>NUCLEOTIDE SEQUENCE [LARGE SCALE GENOMIC DNA]</scope>
</reference>
<protein>
    <submittedName>
        <fullName evidence="1">Uncharacterized protein</fullName>
    </submittedName>
</protein>
<evidence type="ECO:0000313" key="2">
    <source>
        <dbReference type="Proteomes" id="UP001604277"/>
    </source>
</evidence>
<dbReference type="AlphaFoldDB" id="A0ABD1TQQ8"/>
<name>A0ABD1TQQ8_9LAMI</name>
<gene>
    <name evidence="1" type="ORF">Fot_29062</name>
</gene>
<dbReference type="Proteomes" id="UP001604277">
    <property type="component" value="Unassembled WGS sequence"/>
</dbReference>
<comment type="caution">
    <text evidence="1">The sequence shown here is derived from an EMBL/GenBank/DDBJ whole genome shotgun (WGS) entry which is preliminary data.</text>
</comment>